<dbReference type="Proteomes" id="UP001582793">
    <property type="component" value="Unassembled WGS sequence"/>
</dbReference>
<sequence>MAEKVTLSLNADTLARARVAARHAGLSLSAWMDRVARREALRDAARRQDDWMAANPGIREELDGFDRLADRIEADRTGSGWTDLSEAA</sequence>
<protein>
    <recommendedName>
        <fullName evidence="3">Antitoxin</fullName>
    </recommendedName>
</protein>
<evidence type="ECO:0008006" key="3">
    <source>
        <dbReference type="Google" id="ProtNLM"/>
    </source>
</evidence>
<organism evidence="1 2">
    <name type="scientific">Polymorphospora lycopeni</name>
    <dbReference type="NCBI Taxonomy" id="3140240"/>
    <lineage>
        <taxon>Bacteria</taxon>
        <taxon>Bacillati</taxon>
        <taxon>Actinomycetota</taxon>
        <taxon>Actinomycetes</taxon>
        <taxon>Micromonosporales</taxon>
        <taxon>Micromonosporaceae</taxon>
        <taxon>Polymorphospora</taxon>
    </lineage>
</organism>
<gene>
    <name evidence="1" type="ORF">AAFH96_03430</name>
</gene>
<evidence type="ECO:0000313" key="1">
    <source>
        <dbReference type="EMBL" id="MFB6392157.1"/>
    </source>
</evidence>
<accession>A0ABV5CJH2</accession>
<name>A0ABV5CJH2_9ACTN</name>
<comment type="caution">
    <text evidence="1">The sequence shown here is derived from an EMBL/GenBank/DDBJ whole genome shotgun (WGS) entry which is preliminary data.</text>
</comment>
<proteinExistence type="predicted"/>
<dbReference type="RefSeq" id="WP_375732977.1">
    <property type="nucleotide sequence ID" value="NZ_JBCGDC010000006.1"/>
</dbReference>
<evidence type="ECO:0000313" key="2">
    <source>
        <dbReference type="Proteomes" id="UP001582793"/>
    </source>
</evidence>
<keyword evidence="2" id="KW-1185">Reference proteome</keyword>
<dbReference type="EMBL" id="JBCGDC010000006">
    <property type="protein sequence ID" value="MFB6392157.1"/>
    <property type="molecule type" value="Genomic_DNA"/>
</dbReference>
<reference evidence="1 2" key="1">
    <citation type="submission" date="2024-04" db="EMBL/GenBank/DDBJ databases">
        <title>Polymorphospora sp. isolated from Baiyangdian Lake in Xiong'an New Area.</title>
        <authorList>
            <person name="Zhang X."/>
            <person name="Liu J."/>
        </authorList>
    </citation>
    <scope>NUCLEOTIDE SEQUENCE [LARGE SCALE GENOMIC DNA]</scope>
    <source>
        <strain evidence="1 2">2-325</strain>
    </source>
</reference>